<reference evidence="3 4" key="1">
    <citation type="submission" date="2018-11" db="EMBL/GenBank/DDBJ databases">
        <authorList>
            <consortium name="Pathogen Informatics"/>
        </authorList>
    </citation>
    <scope>NUCLEOTIDE SEQUENCE [LARGE SCALE GENOMIC DNA]</scope>
</reference>
<dbReference type="SUPFAM" id="SSF140984">
    <property type="entry name" value="PTPA-like"/>
    <property type="match status" value="1"/>
</dbReference>
<evidence type="ECO:0000256" key="2">
    <source>
        <dbReference type="ARBA" id="ARBA00044820"/>
    </source>
</evidence>
<dbReference type="Pfam" id="PF03095">
    <property type="entry name" value="PTPA"/>
    <property type="match status" value="1"/>
</dbReference>
<keyword evidence="4" id="KW-1185">Reference proteome</keyword>
<dbReference type="EMBL" id="UYRV01003862">
    <property type="protein sequence ID" value="VDK50816.1"/>
    <property type="molecule type" value="Genomic_DNA"/>
</dbReference>
<dbReference type="InterPro" id="IPR004327">
    <property type="entry name" value="Phstyr_phstse_ac"/>
</dbReference>
<dbReference type="InterPro" id="IPR037218">
    <property type="entry name" value="PTPA_sf"/>
</dbReference>
<protein>
    <recommendedName>
        <fullName evidence="1">Serine/threonine-protein phosphatase 2A activator</fullName>
    </recommendedName>
    <alternativeName>
        <fullName evidence="2">Phosphotyrosyl phosphatase activator</fullName>
    </alternativeName>
</protein>
<dbReference type="GO" id="GO:0019211">
    <property type="term" value="F:phosphatase activator activity"/>
    <property type="evidence" value="ECO:0007669"/>
    <property type="project" value="InterPro"/>
</dbReference>
<proteinExistence type="predicted"/>
<dbReference type="AlphaFoldDB" id="A0A3P6QHN6"/>
<sequence>MKTIDVQNHSYEVPIRRILHIFDLNPFCFCEGYQLLLDFLHELNDSVLNVKTCDDISVSENAIKVIEMLDKMMAWMEQFPPEEDMHQR</sequence>
<organism evidence="3 4">
    <name type="scientific">Cylicostephanus goldi</name>
    <name type="common">Nematode worm</name>
    <dbReference type="NCBI Taxonomy" id="71465"/>
    <lineage>
        <taxon>Eukaryota</taxon>
        <taxon>Metazoa</taxon>
        <taxon>Ecdysozoa</taxon>
        <taxon>Nematoda</taxon>
        <taxon>Chromadorea</taxon>
        <taxon>Rhabditida</taxon>
        <taxon>Rhabditina</taxon>
        <taxon>Rhabditomorpha</taxon>
        <taxon>Strongyloidea</taxon>
        <taxon>Strongylidae</taxon>
        <taxon>Cylicostephanus</taxon>
    </lineage>
</organism>
<evidence type="ECO:0000313" key="4">
    <source>
        <dbReference type="Proteomes" id="UP000271889"/>
    </source>
</evidence>
<dbReference type="OrthoDB" id="16120at2759"/>
<accession>A0A3P6QHN6</accession>
<dbReference type="Proteomes" id="UP000271889">
    <property type="component" value="Unassembled WGS sequence"/>
</dbReference>
<evidence type="ECO:0000313" key="3">
    <source>
        <dbReference type="EMBL" id="VDK50816.1"/>
    </source>
</evidence>
<evidence type="ECO:0000256" key="1">
    <source>
        <dbReference type="ARBA" id="ARBA00044786"/>
    </source>
</evidence>
<name>A0A3P6QHN6_CYLGO</name>
<gene>
    <name evidence="3" type="ORF">CGOC_LOCUS1882</name>
</gene>